<proteinExistence type="predicted"/>
<evidence type="ECO:0000313" key="1">
    <source>
        <dbReference type="EMBL" id="KAJ8309929.1"/>
    </source>
</evidence>
<sequence>MNFNIKKSSDNQKTQDEPILFSEKDGIATVTTSGIKFNRKLDKENQLTDFSTNTCCGSVLLYDHEYRELKHTENFNWNTPKPNLHEFNLLVKPNNATI</sequence>
<dbReference type="Proteomes" id="UP001217089">
    <property type="component" value="Unassembled WGS sequence"/>
</dbReference>
<name>A0ABQ9EXY1_TEGGR</name>
<protein>
    <submittedName>
        <fullName evidence="1">Uncharacterized protein</fullName>
    </submittedName>
</protein>
<gene>
    <name evidence="1" type="ORF">KUTeg_011794</name>
</gene>
<reference evidence="1 2" key="1">
    <citation type="submission" date="2022-12" db="EMBL/GenBank/DDBJ databases">
        <title>Chromosome-level genome of Tegillarca granosa.</title>
        <authorList>
            <person name="Kim J."/>
        </authorList>
    </citation>
    <scope>NUCLEOTIDE SEQUENCE [LARGE SCALE GENOMIC DNA]</scope>
    <source>
        <strain evidence="1">Teg-2019</strain>
        <tissue evidence="1">Adductor muscle</tissue>
    </source>
</reference>
<keyword evidence="2" id="KW-1185">Reference proteome</keyword>
<evidence type="ECO:0000313" key="2">
    <source>
        <dbReference type="Proteomes" id="UP001217089"/>
    </source>
</evidence>
<accession>A0ABQ9EXY1</accession>
<comment type="caution">
    <text evidence="1">The sequence shown here is derived from an EMBL/GenBank/DDBJ whole genome shotgun (WGS) entry which is preliminary data.</text>
</comment>
<organism evidence="1 2">
    <name type="scientific">Tegillarca granosa</name>
    <name type="common">Malaysian cockle</name>
    <name type="synonym">Anadara granosa</name>
    <dbReference type="NCBI Taxonomy" id="220873"/>
    <lineage>
        <taxon>Eukaryota</taxon>
        <taxon>Metazoa</taxon>
        <taxon>Spiralia</taxon>
        <taxon>Lophotrochozoa</taxon>
        <taxon>Mollusca</taxon>
        <taxon>Bivalvia</taxon>
        <taxon>Autobranchia</taxon>
        <taxon>Pteriomorphia</taxon>
        <taxon>Arcoida</taxon>
        <taxon>Arcoidea</taxon>
        <taxon>Arcidae</taxon>
        <taxon>Tegillarca</taxon>
    </lineage>
</organism>
<dbReference type="EMBL" id="JARBDR010000640">
    <property type="protein sequence ID" value="KAJ8309929.1"/>
    <property type="molecule type" value="Genomic_DNA"/>
</dbReference>